<sequence>MYKLRSMLKIFRNIVILFICLILLLFVIYPQLLNKIAGRMYSSLSMTTYFRDSSFEKYTKGNQNIYFLGTVHFMSLDSKNFSYLNLKAVIENLKPDLLLIESRPEQLTNNNFADGPGEML</sequence>
<evidence type="ECO:0000313" key="2">
    <source>
        <dbReference type="Proteomes" id="UP001165422"/>
    </source>
</evidence>
<organism evidence="1 2">
    <name type="scientific">Clostridium aromativorans</name>
    <dbReference type="NCBI Taxonomy" id="2836848"/>
    <lineage>
        <taxon>Bacteria</taxon>
        <taxon>Bacillati</taxon>
        <taxon>Bacillota</taxon>
        <taxon>Clostridia</taxon>
        <taxon>Eubacteriales</taxon>
        <taxon>Clostridiaceae</taxon>
        <taxon>Clostridium</taxon>
    </lineage>
</organism>
<accession>A0ABS8N375</accession>
<name>A0ABS8N375_9CLOT</name>
<evidence type="ECO:0000313" key="1">
    <source>
        <dbReference type="EMBL" id="MCC9294195.1"/>
    </source>
</evidence>
<dbReference type="Proteomes" id="UP001165422">
    <property type="component" value="Unassembled WGS sequence"/>
</dbReference>
<reference evidence="1" key="1">
    <citation type="submission" date="2021-11" db="EMBL/GenBank/DDBJ databases">
        <authorList>
            <person name="Qingchun L."/>
            <person name="Dong Z."/>
            <person name="Zongwei Q."/>
            <person name="Jia Z."/>
            <person name="Duotao L."/>
        </authorList>
    </citation>
    <scope>NUCLEOTIDE SEQUENCE</scope>
    <source>
        <strain evidence="1">WLY-B-L2</strain>
    </source>
</reference>
<dbReference type="RefSeq" id="WP_229981066.1">
    <property type="nucleotide sequence ID" value="NZ_JAJJPB010000003.1"/>
</dbReference>
<keyword evidence="2" id="KW-1185">Reference proteome</keyword>
<dbReference type="EMBL" id="JAJJPB010000003">
    <property type="protein sequence ID" value="MCC9294195.1"/>
    <property type="molecule type" value="Genomic_DNA"/>
</dbReference>
<protein>
    <submittedName>
        <fullName evidence="1">Uncharacterized protein</fullName>
    </submittedName>
</protein>
<gene>
    <name evidence="1" type="ORF">LN736_04835</name>
</gene>
<comment type="caution">
    <text evidence="1">The sequence shown here is derived from an EMBL/GenBank/DDBJ whole genome shotgun (WGS) entry which is preliminary data.</text>
</comment>
<proteinExistence type="predicted"/>